<evidence type="ECO:0000256" key="6">
    <source>
        <dbReference type="SAM" id="SignalP"/>
    </source>
</evidence>
<dbReference type="SUPFAM" id="SSF53850">
    <property type="entry name" value="Periplasmic binding protein-like II"/>
    <property type="match status" value="1"/>
</dbReference>
<dbReference type="Gene3D" id="3.90.76.10">
    <property type="entry name" value="Dipeptide-binding Protein, Domain 1"/>
    <property type="match status" value="1"/>
</dbReference>
<evidence type="ECO:0000313" key="9">
    <source>
        <dbReference type="Proteomes" id="UP000294937"/>
    </source>
</evidence>
<dbReference type="FunFam" id="3.90.76.10:FF:000001">
    <property type="entry name" value="Oligopeptide ABC transporter substrate-binding protein"/>
    <property type="match status" value="1"/>
</dbReference>
<keyword evidence="5" id="KW-0653">Protein transport</keyword>
<comment type="caution">
    <text evidence="8">The sequence shown here is derived from an EMBL/GenBank/DDBJ whole genome shotgun (WGS) entry which is preliminary data.</text>
</comment>
<dbReference type="RefSeq" id="WP_165875742.1">
    <property type="nucleotide sequence ID" value="NZ_SMAG01000001.1"/>
</dbReference>
<evidence type="ECO:0000313" key="8">
    <source>
        <dbReference type="EMBL" id="TCS96719.1"/>
    </source>
</evidence>
<dbReference type="PANTHER" id="PTHR30290">
    <property type="entry name" value="PERIPLASMIC BINDING COMPONENT OF ABC TRANSPORTER"/>
    <property type="match status" value="1"/>
</dbReference>
<evidence type="ECO:0000256" key="2">
    <source>
        <dbReference type="ARBA" id="ARBA00005695"/>
    </source>
</evidence>
<comment type="subcellular location">
    <subcellularLocation>
        <location evidence="1">Cell envelope</location>
    </subcellularLocation>
</comment>
<proteinExistence type="inferred from homology"/>
<sequence>MKKSILLLLSTCLLLISLNGCQTASTMNSQSLFGNQQALRLTIPYHIKRFDSAIANDSFSMNILSNTGEGLMRLNENHQPVLGIASQITVSSDQTVYTFHLREAKWSDGSSVTAQDFEKTWKRTLAKSTQSPNAYLFFSIINAESYHHGEVDESKVGIHAIDEKTFEVRLKQPMRQFLNLITCTPFLPQKADHLNKHGATFGTDPTQMVYNGPFVISGISETGTIVLNKNRSYWDQKNVTLEKTYFYVSNNAVRNLNLYNANQIDMTRIHDEFTKAYHQSPEFHRIQTSATQYIRFNEQNHFLQNKKIRQAINLAIDRHRLVQQIHNEAEPAGGLIPPTMKGENQSFREEHPLPAPSMDIQRAKQLFQEGLTELGLQKAPERLVLLSYEDERKQLAIELKKQLKEHLGLNVLLNTTSRSEKLTLEESGKFDMTLSDWAATYPDPITMLETFTTHHPQNTGKYSDSPYDETIKRAINSSSVSQQMNYLRQAERFLLVDDQAFIPLYYVNETYLLKSHIKKFVRHPFGIPNSLRYVQIVEQ</sequence>
<dbReference type="InterPro" id="IPR039424">
    <property type="entry name" value="SBP_5"/>
</dbReference>
<keyword evidence="4 6" id="KW-0732">Signal</keyword>
<keyword evidence="3" id="KW-0813">Transport</keyword>
<evidence type="ECO:0000259" key="7">
    <source>
        <dbReference type="Pfam" id="PF00496"/>
    </source>
</evidence>
<dbReference type="PANTHER" id="PTHR30290:SF10">
    <property type="entry name" value="PERIPLASMIC OLIGOPEPTIDE-BINDING PROTEIN-RELATED"/>
    <property type="match status" value="1"/>
</dbReference>
<evidence type="ECO:0000256" key="5">
    <source>
        <dbReference type="ARBA" id="ARBA00022856"/>
    </source>
</evidence>
<gene>
    <name evidence="8" type="ORF">EDD58_101360</name>
</gene>
<dbReference type="Proteomes" id="UP000294937">
    <property type="component" value="Unassembled WGS sequence"/>
</dbReference>
<dbReference type="InterPro" id="IPR030678">
    <property type="entry name" value="Peptide/Ni-bd"/>
</dbReference>
<dbReference type="GO" id="GO:0043190">
    <property type="term" value="C:ATP-binding cassette (ABC) transporter complex"/>
    <property type="evidence" value="ECO:0007669"/>
    <property type="project" value="InterPro"/>
</dbReference>
<reference evidence="8 9" key="1">
    <citation type="submission" date="2019-03" db="EMBL/GenBank/DDBJ databases">
        <title>Genomic Encyclopedia of Type Strains, Phase IV (KMG-IV): sequencing the most valuable type-strain genomes for metagenomic binning, comparative biology and taxonomic classification.</title>
        <authorList>
            <person name="Goeker M."/>
        </authorList>
    </citation>
    <scope>NUCLEOTIDE SEQUENCE [LARGE SCALE GENOMIC DNA]</scope>
    <source>
        <strain evidence="8 9">DSM 45707</strain>
    </source>
</reference>
<accession>A0A4R3LAF0</accession>
<feature type="chain" id="PRO_5020180644" evidence="6">
    <location>
        <begin position="25"/>
        <end position="539"/>
    </location>
</feature>
<dbReference type="GO" id="GO:0030313">
    <property type="term" value="C:cell envelope"/>
    <property type="evidence" value="ECO:0007669"/>
    <property type="project" value="UniProtKB-SubCell"/>
</dbReference>
<name>A0A4R3LAF0_9BACL</name>
<keyword evidence="9" id="KW-1185">Reference proteome</keyword>
<evidence type="ECO:0000256" key="4">
    <source>
        <dbReference type="ARBA" id="ARBA00022729"/>
    </source>
</evidence>
<feature type="domain" description="Solute-binding protein family 5" evidence="7">
    <location>
        <begin position="80"/>
        <end position="454"/>
    </location>
</feature>
<dbReference type="AlphaFoldDB" id="A0A4R3LAF0"/>
<dbReference type="GO" id="GO:1904680">
    <property type="term" value="F:peptide transmembrane transporter activity"/>
    <property type="evidence" value="ECO:0007669"/>
    <property type="project" value="TreeGrafter"/>
</dbReference>
<dbReference type="Gene3D" id="3.40.190.10">
    <property type="entry name" value="Periplasmic binding protein-like II"/>
    <property type="match status" value="1"/>
</dbReference>
<dbReference type="GO" id="GO:0015833">
    <property type="term" value="P:peptide transport"/>
    <property type="evidence" value="ECO:0007669"/>
    <property type="project" value="UniProtKB-KW"/>
</dbReference>
<evidence type="ECO:0000256" key="1">
    <source>
        <dbReference type="ARBA" id="ARBA00004196"/>
    </source>
</evidence>
<dbReference type="EMBL" id="SMAG01000001">
    <property type="protein sequence ID" value="TCS96719.1"/>
    <property type="molecule type" value="Genomic_DNA"/>
</dbReference>
<protein>
    <submittedName>
        <fullName evidence="8">Oligopeptide transport system substrate-binding protein</fullName>
    </submittedName>
</protein>
<dbReference type="CDD" id="cd08504">
    <property type="entry name" value="PBP2_OppA"/>
    <property type="match status" value="1"/>
</dbReference>
<dbReference type="Gene3D" id="3.10.105.10">
    <property type="entry name" value="Dipeptide-binding Protein, Domain 3"/>
    <property type="match status" value="1"/>
</dbReference>
<dbReference type="InterPro" id="IPR000914">
    <property type="entry name" value="SBP_5_dom"/>
</dbReference>
<dbReference type="PIRSF" id="PIRSF002741">
    <property type="entry name" value="MppA"/>
    <property type="match status" value="1"/>
</dbReference>
<dbReference type="GO" id="GO:0042597">
    <property type="term" value="C:periplasmic space"/>
    <property type="evidence" value="ECO:0007669"/>
    <property type="project" value="UniProtKB-ARBA"/>
</dbReference>
<keyword evidence="5" id="KW-0571">Peptide transport</keyword>
<comment type="similarity">
    <text evidence="2">Belongs to the bacterial solute-binding protein 5 family.</text>
</comment>
<feature type="signal peptide" evidence="6">
    <location>
        <begin position="1"/>
        <end position="24"/>
    </location>
</feature>
<organism evidence="8 9">
    <name type="scientific">Hazenella coriacea</name>
    <dbReference type="NCBI Taxonomy" id="1179467"/>
    <lineage>
        <taxon>Bacteria</taxon>
        <taxon>Bacillati</taxon>
        <taxon>Bacillota</taxon>
        <taxon>Bacilli</taxon>
        <taxon>Bacillales</taxon>
        <taxon>Thermoactinomycetaceae</taxon>
        <taxon>Hazenella</taxon>
    </lineage>
</organism>
<evidence type="ECO:0000256" key="3">
    <source>
        <dbReference type="ARBA" id="ARBA00022448"/>
    </source>
</evidence>
<dbReference type="Pfam" id="PF00496">
    <property type="entry name" value="SBP_bac_5"/>
    <property type="match status" value="1"/>
</dbReference>